<name>A0ABD2ZQW2_9GENT</name>
<sequence length="326" mass="36743">MKKGRKVLICGFCKNQFASGGIHCLKLHLAGERDGVAPCTKVALEVRHANLGSWKEYAQKPKEKIGDFGEENPYGCSVNDFDGDDIQEIHPPQPKGVSINMVGASASKGKRKATIGINAYFKDGCDTSQPTIKACLQSKEKWHNTDMVIALWFYDACILINAVNSPFYQRAIDHIASMGHGYKGTYYHALRVLLLRDAKKEVQLVIDSLHSNGTEFGCTIMGDRWKDSRQRIMGHLIRLLHVCDANENPSMGYVYNGMQRAIEEFWVVEEVPVGELDYKELEAELEELPVDDDVECSNFQQVEDVDLESIQRRGIDLIDEDDEWPN</sequence>
<evidence type="ECO:0000313" key="2">
    <source>
        <dbReference type="Proteomes" id="UP001630127"/>
    </source>
</evidence>
<evidence type="ECO:0000313" key="1">
    <source>
        <dbReference type="EMBL" id="KAL3520068.1"/>
    </source>
</evidence>
<gene>
    <name evidence="1" type="ORF">ACH5RR_018217</name>
</gene>
<dbReference type="PANTHER" id="PTHR46951:SF2">
    <property type="entry name" value="BED-TYPE DOMAIN-CONTAINING PROTEIN"/>
    <property type="match status" value="1"/>
</dbReference>
<comment type="caution">
    <text evidence="1">The sequence shown here is derived from an EMBL/GenBank/DDBJ whole genome shotgun (WGS) entry which is preliminary data.</text>
</comment>
<reference evidence="1 2" key="1">
    <citation type="submission" date="2024-11" db="EMBL/GenBank/DDBJ databases">
        <title>A near-complete genome assembly of Cinchona calisaya.</title>
        <authorList>
            <person name="Lian D.C."/>
            <person name="Zhao X.W."/>
            <person name="Wei L."/>
        </authorList>
    </citation>
    <scope>NUCLEOTIDE SEQUENCE [LARGE SCALE GENOMIC DNA]</scope>
    <source>
        <tissue evidence="1">Nenye</tissue>
    </source>
</reference>
<protein>
    <recommendedName>
        <fullName evidence="3">Transposase</fullName>
    </recommendedName>
</protein>
<dbReference type="AlphaFoldDB" id="A0ABD2ZQW2"/>
<dbReference type="Proteomes" id="UP001630127">
    <property type="component" value="Unassembled WGS sequence"/>
</dbReference>
<organism evidence="1 2">
    <name type="scientific">Cinchona calisaya</name>
    <dbReference type="NCBI Taxonomy" id="153742"/>
    <lineage>
        <taxon>Eukaryota</taxon>
        <taxon>Viridiplantae</taxon>
        <taxon>Streptophyta</taxon>
        <taxon>Embryophyta</taxon>
        <taxon>Tracheophyta</taxon>
        <taxon>Spermatophyta</taxon>
        <taxon>Magnoliopsida</taxon>
        <taxon>eudicotyledons</taxon>
        <taxon>Gunneridae</taxon>
        <taxon>Pentapetalae</taxon>
        <taxon>asterids</taxon>
        <taxon>lamiids</taxon>
        <taxon>Gentianales</taxon>
        <taxon>Rubiaceae</taxon>
        <taxon>Cinchonoideae</taxon>
        <taxon>Cinchoneae</taxon>
        <taxon>Cinchona</taxon>
    </lineage>
</organism>
<evidence type="ECO:0008006" key="3">
    <source>
        <dbReference type="Google" id="ProtNLM"/>
    </source>
</evidence>
<dbReference type="PANTHER" id="PTHR46951">
    <property type="entry name" value="BED-TYPE DOMAIN-CONTAINING PROTEIN"/>
    <property type="match status" value="1"/>
</dbReference>
<keyword evidence="2" id="KW-1185">Reference proteome</keyword>
<accession>A0ABD2ZQW2</accession>
<dbReference type="EMBL" id="JBJUIK010000008">
    <property type="protein sequence ID" value="KAL3520068.1"/>
    <property type="molecule type" value="Genomic_DNA"/>
</dbReference>
<proteinExistence type="predicted"/>